<dbReference type="AlphaFoldDB" id="A0A9P0AHS0"/>
<dbReference type="EMBL" id="OU963868">
    <property type="protein sequence ID" value="CAH0393144.1"/>
    <property type="molecule type" value="Genomic_DNA"/>
</dbReference>
<evidence type="ECO:0000256" key="3">
    <source>
        <dbReference type="ARBA" id="ARBA00022692"/>
    </source>
</evidence>
<dbReference type="Pfam" id="PF00854">
    <property type="entry name" value="PTR2"/>
    <property type="match status" value="1"/>
</dbReference>
<dbReference type="GO" id="GO:0016020">
    <property type="term" value="C:membrane"/>
    <property type="evidence" value="ECO:0007669"/>
    <property type="project" value="UniProtKB-SubCell"/>
</dbReference>
<name>A0A9P0AHS0_BEMTA</name>
<comment type="subcellular location">
    <subcellularLocation>
        <location evidence="1">Membrane</location>
        <topology evidence="1">Multi-pass membrane protein</topology>
    </subcellularLocation>
</comment>
<dbReference type="InterPro" id="IPR000109">
    <property type="entry name" value="POT_fam"/>
</dbReference>
<accession>A0A9P0AHS0</accession>
<keyword evidence="9" id="KW-1185">Reference proteome</keyword>
<evidence type="ECO:0000256" key="6">
    <source>
        <dbReference type="ARBA" id="ARBA00023136"/>
    </source>
</evidence>
<dbReference type="Gene3D" id="1.20.1250.20">
    <property type="entry name" value="MFS general substrate transporter like domains"/>
    <property type="match status" value="1"/>
</dbReference>
<keyword evidence="4" id="KW-0653">Protein transport</keyword>
<evidence type="ECO:0000256" key="1">
    <source>
        <dbReference type="ARBA" id="ARBA00004141"/>
    </source>
</evidence>
<organism evidence="8 9">
    <name type="scientific">Bemisia tabaci</name>
    <name type="common">Sweetpotato whitefly</name>
    <name type="synonym">Aleurodes tabaci</name>
    <dbReference type="NCBI Taxonomy" id="7038"/>
    <lineage>
        <taxon>Eukaryota</taxon>
        <taxon>Metazoa</taxon>
        <taxon>Ecdysozoa</taxon>
        <taxon>Arthropoda</taxon>
        <taxon>Hexapoda</taxon>
        <taxon>Insecta</taxon>
        <taxon>Pterygota</taxon>
        <taxon>Neoptera</taxon>
        <taxon>Paraneoptera</taxon>
        <taxon>Hemiptera</taxon>
        <taxon>Sternorrhyncha</taxon>
        <taxon>Aleyrodoidea</taxon>
        <taxon>Aleyrodidae</taxon>
        <taxon>Aleyrodinae</taxon>
        <taxon>Bemisia</taxon>
    </lineage>
</organism>
<evidence type="ECO:0000313" key="8">
    <source>
        <dbReference type="EMBL" id="CAH0393144.1"/>
    </source>
</evidence>
<evidence type="ECO:0000313" key="9">
    <source>
        <dbReference type="Proteomes" id="UP001152759"/>
    </source>
</evidence>
<feature type="transmembrane region" description="Helical" evidence="7">
    <location>
        <begin position="128"/>
        <end position="151"/>
    </location>
</feature>
<evidence type="ECO:0000256" key="2">
    <source>
        <dbReference type="ARBA" id="ARBA00005982"/>
    </source>
</evidence>
<feature type="transmembrane region" description="Helical" evidence="7">
    <location>
        <begin position="99"/>
        <end position="116"/>
    </location>
</feature>
<proteinExistence type="inferred from homology"/>
<dbReference type="InterPro" id="IPR036259">
    <property type="entry name" value="MFS_trans_sf"/>
</dbReference>
<evidence type="ECO:0000256" key="4">
    <source>
        <dbReference type="ARBA" id="ARBA00022856"/>
    </source>
</evidence>
<keyword evidence="5 7" id="KW-1133">Transmembrane helix</keyword>
<keyword evidence="3 7" id="KW-0812">Transmembrane</keyword>
<dbReference type="GO" id="GO:0015833">
    <property type="term" value="P:peptide transport"/>
    <property type="evidence" value="ECO:0007669"/>
    <property type="project" value="UniProtKB-KW"/>
</dbReference>
<comment type="similarity">
    <text evidence="2">Belongs to the major facilitator superfamily. Proton-dependent oligopeptide transporter (POT/PTR) (TC 2.A.17) family.</text>
</comment>
<reference evidence="8" key="1">
    <citation type="submission" date="2021-12" db="EMBL/GenBank/DDBJ databases">
        <authorList>
            <person name="King R."/>
        </authorList>
    </citation>
    <scope>NUCLEOTIDE SEQUENCE</scope>
</reference>
<protein>
    <submittedName>
        <fullName evidence="8">Uncharacterized protein</fullName>
    </submittedName>
</protein>
<evidence type="ECO:0000256" key="5">
    <source>
        <dbReference type="ARBA" id="ARBA00022989"/>
    </source>
</evidence>
<gene>
    <name evidence="8" type="ORF">BEMITA_LOCUS11578</name>
</gene>
<dbReference type="PANTHER" id="PTHR11654">
    <property type="entry name" value="OLIGOPEPTIDE TRANSPORTER-RELATED"/>
    <property type="match status" value="1"/>
</dbReference>
<sequence>MREAFLQPCKCQYALRPLLRGSAHLSECVRSYMVANSIRMIQSPDNTKPDNPESTVYGVLCLTGLFLMAAGDGGIKPCVAAFGGDQFVLPQQVRELKRFFSIFYFTNNVGGVVAAFSSPILRQDVKCFGLSTCYPVAFGILLASCSSPLVMKSFMLGKN</sequence>
<dbReference type="GO" id="GO:0022857">
    <property type="term" value="F:transmembrane transporter activity"/>
    <property type="evidence" value="ECO:0007669"/>
    <property type="project" value="InterPro"/>
</dbReference>
<dbReference type="Proteomes" id="UP001152759">
    <property type="component" value="Chromosome 7"/>
</dbReference>
<keyword evidence="6 7" id="KW-0472">Membrane</keyword>
<keyword evidence="4" id="KW-0571">Peptide transport</keyword>
<keyword evidence="4" id="KW-0813">Transport</keyword>
<evidence type="ECO:0000256" key="7">
    <source>
        <dbReference type="SAM" id="Phobius"/>
    </source>
</evidence>